<feature type="domain" description="RCK C-terminal" evidence="1">
    <location>
        <begin position="139"/>
        <end position="225"/>
    </location>
</feature>
<dbReference type="Pfam" id="PF02080">
    <property type="entry name" value="TrkA_C"/>
    <property type="match status" value="1"/>
</dbReference>
<evidence type="ECO:0000313" key="2">
    <source>
        <dbReference type="EMBL" id="EEG78271.1"/>
    </source>
</evidence>
<dbReference type="OrthoDB" id="369355at2"/>
<dbReference type="SUPFAM" id="SSF116726">
    <property type="entry name" value="TrkA C-terminal domain-like"/>
    <property type="match status" value="1"/>
</dbReference>
<name>C0GDX7_DETAL</name>
<dbReference type="Gene3D" id="3.30.70.1450">
    <property type="entry name" value="Regulator of K+ conductance, C-terminal domain"/>
    <property type="match status" value="1"/>
</dbReference>
<gene>
    <name evidence="2" type="ORF">DealDRAFT_0686</name>
</gene>
<evidence type="ECO:0000313" key="3">
    <source>
        <dbReference type="Proteomes" id="UP000006443"/>
    </source>
</evidence>
<dbReference type="Proteomes" id="UP000006443">
    <property type="component" value="Unassembled WGS sequence"/>
</dbReference>
<dbReference type="eggNOG" id="COG0569">
    <property type="taxonomic scope" value="Bacteria"/>
</dbReference>
<dbReference type="InterPro" id="IPR036721">
    <property type="entry name" value="RCK_C_sf"/>
</dbReference>
<dbReference type="GO" id="GO:0006813">
    <property type="term" value="P:potassium ion transport"/>
    <property type="evidence" value="ECO:0007669"/>
    <property type="project" value="InterPro"/>
</dbReference>
<proteinExistence type="predicted"/>
<comment type="caution">
    <text evidence="2">The sequence shown here is derived from an EMBL/GenBank/DDBJ whole genome shotgun (WGS) entry which is preliminary data.</text>
</comment>
<dbReference type="STRING" id="555088.DealDRAFT_0686"/>
<reference evidence="2 3" key="1">
    <citation type="submission" date="2009-02" db="EMBL/GenBank/DDBJ databases">
        <title>Sequencing of the draft genome and assembly of Dethiobacter alkaliphilus AHT 1.</title>
        <authorList>
            <consortium name="US DOE Joint Genome Institute (JGI-PGF)"/>
            <person name="Lucas S."/>
            <person name="Copeland A."/>
            <person name="Lapidus A."/>
            <person name="Glavina del Rio T."/>
            <person name="Dalin E."/>
            <person name="Tice H."/>
            <person name="Bruce D."/>
            <person name="Goodwin L."/>
            <person name="Pitluck S."/>
            <person name="Larimer F."/>
            <person name="Land M.L."/>
            <person name="Hauser L."/>
            <person name="Muyzer G."/>
        </authorList>
    </citation>
    <scope>NUCLEOTIDE SEQUENCE [LARGE SCALE GENOMIC DNA]</scope>
    <source>
        <strain evidence="2 3">AHT 1</strain>
    </source>
</reference>
<dbReference type="PROSITE" id="PS51202">
    <property type="entry name" value="RCK_C"/>
    <property type="match status" value="1"/>
</dbReference>
<dbReference type="InterPro" id="IPR006037">
    <property type="entry name" value="RCK_C"/>
</dbReference>
<accession>C0GDX7</accession>
<dbReference type="AlphaFoldDB" id="C0GDX7"/>
<evidence type="ECO:0000259" key="1">
    <source>
        <dbReference type="PROSITE" id="PS51202"/>
    </source>
</evidence>
<dbReference type="RefSeq" id="WP_008514892.1">
    <property type="nucleotide sequence ID" value="NZ_ACJM01000003.1"/>
</dbReference>
<protein>
    <submittedName>
        <fullName evidence="2">TrkA-C domain protein</fullName>
    </submittedName>
</protein>
<keyword evidence="3" id="KW-1185">Reference proteome</keyword>
<sequence>MLGELPLLFLIFILLFLIIEVSTVMLVITGLDRETARFQAISLITSSGYTTSEAELVVRHPVRRKIAIFLMISGTLALAFIISILVRILGKGLSGPEDVFVLVTFLAAVYLLSRNSRVVNFLDHHLEKRLENQPYLQKRTVEELLRIDEHFSVAEVHLSNPDGPWVDKSLGETKLRDRNVIVLSIRRVDGTMIRAPRGRDFLQYGDILLVYGRARYISELIETVT</sequence>
<dbReference type="EMBL" id="ACJM01000003">
    <property type="protein sequence ID" value="EEG78271.1"/>
    <property type="molecule type" value="Genomic_DNA"/>
</dbReference>
<dbReference type="GO" id="GO:0008324">
    <property type="term" value="F:monoatomic cation transmembrane transporter activity"/>
    <property type="evidence" value="ECO:0007669"/>
    <property type="project" value="InterPro"/>
</dbReference>
<organism evidence="2 3">
    <name type="scientific">Dethiobacter alkaliphilus AHT 1</name>
    <dbReference type="NCBI Taxonomy" id="555088"/>
    <lineage>
        <taxon>Bacteria</taxon>
        <taxon>Bacillati</taxon>
        <taxon>Bacillota</taxon>
        <taxon>Dethiobacteria</taxon>
        <taxon>Dethiobacterales</taxon>
        <taxon>Dethiobacteraceae</taxon>
        <taxon>Dethiobacter</taxon>
    </lineage>
</organism>